<sequence length="609" mass="68172">MRPFLSFSVISTFTVLATAAAAVTAGGKKPNILFLFNDDQDLLLDSLKYLDSVTERVQKDGFTFENHYATISLCCPSRVALLRGQHAHNTNVTYVSAPGGGYEKFVLSGQDKDYLPQWLKAAGYSTSYLGKLMNQYGYYNYDIAPKGWDHFDGLLDPYTYIYNTPIFSLNGARPRYYQRSHQTDVLRAKAVSHLHTLINSGQPWYFTVAAVAPHQQFNETGQWPPVPATRHQHLFPGLKAPRTKNFNPAVQRKPSWVGQLPVMDQSAIDFADDTYRRRAQALQGVNEMFHELLDILEAAGELENTYIVFSSDHGYHIGQHRVVAGKMLPYKEDTNVPFIIRGPGVPRGQKTQLPSNHVDIAPTLLGFAGVAEEKQPVFLDGRDLSDYWKPAGIAPEKVETVNIEFWGFGLIETATGGGQSGNTYKTVRVVSKEYGYLYSHWCTNETELYDTVADPYELTPIPVEAAPRLHSRLNALLLTTKSCERDSCRNPWSTLHPDGGVSTLADALDPKFDAFYESLPRVAFRECLNYLLKENEAPFYPKNVEFGEKYRDKEATDGLFTGSTGPVRVPEVGNFGDKYEPLEVIEERARCLTDDELVGTAGSVDLRSL</sequence>
<dbReference type="InterPro" id="IPR000917">
    <property type="entry name" value="Sulfatase_N"/>
</dbReference>
<dbReference type="Pfam" id="PF00884">
    <property type="entry name" value="Sulfatase"/>
    <property type="match status" value="1"/>
</dbReference>
<organism evidence="7 8">
    <name type="scientific">Sphaerosporella brunnea</name>
    <dbReference type="NCBI Taxonomy" id="1250544"/>
    <lineage>
        <taxon>Eukaryota</taxon>
        <taxon>Fungi</taxon>
        <taxon>Dikarya</taxon>
        <taxon>Ascomycota</taxon>
        <taxon>Pezizomycotina</taxon>
        <taxon>Pezizomycetes</taxon>
        <taxon>Pezizales</taxon>
        <taxon>Pyronemataceae</taxon>
        <taxon>Sphaerosporella</taxon>
    </lineage>
</organism>
<dbReference type="InterPro" id="IPR017850">
    <property type="entry name" value="Alkaline_phosphatase_core_sf"/>
</dbReference>
<dbReference type="GO" id="GO:0005539">
    <property type="term" value="F:glycosaminoglycan binding"/>
    <property type="evidence" value="ECO:0007669"/>
    <property type="project" value="TreeGrafter"/>
</dbReference>
<accession>A0A5J5F901</accession>
<keyword evidence="3" id="KW-0378">Hydrolase</keyword>
<name>A0A5J5F901_9PEZI</name>
<evidence type="ECO:0000259" key="6">
    <source>
        <dbReference type="Pfam" id="PF00884"/>
    </source>
</evidence>
<protein>
    <submittedName>
        <fullName evidence="7">Arylsulfatase</fullName>
    </submittedName>
</protein>
<evidence type="ECO:0000256" key="1">
    <source>
        <dbReference type="ARBA" id="ARBA00008779"/>
    </source>
</evidence>
<dbReference type="InterPro" id="IPR024607">
    <property type="entry name" value="Sulfatase_CS"/>
</dbReference>
<dbReference type="Proteomes" id="UP000326924">
    <property type="component" value="Unassembled WGS sequence"/>
</dbReference>
<dbReference type="CDD" id="cd16147">
    <property type="entry name" value="G6S"/>
    <property type="match status" value="1"/>
</dbReference>
<evidence type="ECO:0000256" key="3">
    <source>
        <dbReference type="ARBA" id="ARBA00022801"/>
    </source>
</evidence>
<reference evidence="7 8" key="1">
    <citation type="submission" date="2019-09" db="EMBL/GenBank/DDBJ databases">
        <title>Draft genome of the ectomycorrhizal ascomycete Sphaerosporella brunnea.</title>
        <authorList>
            <consortium name="DOE Joint Genome Institute"/>
            <person name="Benucci G.M."/>
            <person name="Marozzi G."/>
            <person name="Antonielli L."/>
            <person name="Sanchez S."/>
            <person name="Marco P."/>
            <person name="Wang X."/>
            <person name="Falini L.B."/>
            <person name="Barry K."/>
            <person name="Haridas S."/>
            <person name="Lipzen A."/>
            <person name="Labutti K."/>
            <person name="Grigoriev I.V."/>
            <person name="Murat C."/>
            <person name="Martin F."/>
            <person name="Albertini E."/>
            <person name="Donnini D."/>
            <person name="Bonito G."/>
        </authorList>
    </citation>
    <scope>NUCLEOTIDE SEQUENCE [LARGE SCALE GENOMIC DNA]</scope>
    <source>
        <strain evidence="7 8">Sb_GMNB300</strain>
    </source>
</reference>
<dbReference type="PROSITE" id="PS00523">
    <property type="entry name" value="SULFATASE_1"/>
    <property type="match status" value="1"/>
</dbReference>
<dbReference type="Gene3D" id="3.40.720.10">
    <property type="entry name" value="Alkaline Phosphatase, subunit A"/>
    <property type="match status" value="1"/>
</dbReference>
<dbReference type="PANTHER" id="PTHR43108:SF8">
    <property type="entry name" value="SD21168P"/>
    <property type="match status" value="1"/>
</dbReference>
<evidence type="ECO:0000313" key="7">
    <source>
        <dbReference type="EMBL" id="KAA8913391.1"/>
    </source>
</evidence>
<dbReference type="OrthoDB" id="96314at2759"/>
<gene>
    <name evidence="7" type="ORF">FN846DRAFT_886632</name>
</gene>
<proteinExistence type="inferred from homology"/>
<dbReference type="PANTHER" id="PTHR43108">
    <property type="entry name" value="N-ACETYLGLUCOSAMINE-6-SULFATASE FAMILY MEMBER"/>
    <property type="match status" value="1"/>
</dbReference>
<dbReference type="GO" id="GO:0008449">
    <property type="term" value="F:N-acetylglucosamine-6-sulfatase activity"/>
    <property type="evidence" value="ECO:0007669"/>
    <property type="project" value="TreeGrafter"/>
</dbReference>
<evidence type="ECO:0000256" key="2">
    <source>
        <dbReference type="ARBA" id="ARBA00022729"/>
    </source>
</evidence>
<dbReference type="AlphaFoldDB" id="A0A5J5F901"/>
<evidence type="ECO:0000256" key="5">
    <source>
        <dbReference type="SAM" id="SignalP"/>
    </source>
</evidence>
<comment type="similarity">
    <text evidence="1">Belongs to the sulfatase family.</text>
</comment>
<evidence type="ECO:0000313" key="8">
    <source>
        <dbReference type="Proteomes" id="UP000326924"/>
    </source>
</evidence>
<keyword evidence="4" id="KW-0325">Glycoprotein</keyword>
<dbReference type="InParanoid" id="A0A5J5F901"/>
<feature type="chain" id="PRO_5023931789" evidence="5">
    <location>
        <begin position="20"/>
        <end position="609"/>
    </location>
</feature>
<keyword evidence="8" id="KW-1185">Reference proteome</keyword>
<dbReference type="SUPFAM" id="SSF53649">
    <property type="entry name" value="Alkaline phosphatase-like"/>
    <property type="match status" value="1"/>
</dbReference>
<keyword evidence="2 5" id="KW-0732">Signal</keyword>
<dbReference type="EMBL" id="VXIS01000015">
    <property type="protein sequence ID" value="KAA8913391.1"/>
    <property type="molecule type" value="Genomic_DNA"/>
</dbReference>
<feature type="signal peptide" evidence="5">
    <location>
        <begin position="1"/>
        <end position="19"/>
    </location>
</feature>
<comment type="caution">
    <text evidence="7">The sequence shown here is derived from an EMBL/GenBank/DDBJ whole genome shotgun (WGS) entry which is preliminary data.</text>
</comment>
<evidence type="ECO:0000256" key="4">
    <source>
        <dbReference type="ARBA" id="ARBA00023180"/>
    </source>
</evidence>
<feature type="domain" description="Sulfatase N-terminal" evidence="6">
    <location>
        <begin position="30"/>
        <end position="370"/>
    </location>
</feature>